<dbReference type="AlphaFoldDB" id="A0A7I8KTL6"/>
<proteinExistence type="predicted"/>
<dbReference type="Pfam" id="PF20431">
    <property type="entry name" value="E_motif"/>
    <property type="match status" value="1"/>
</dbReference>
<gene>
    <name evidence="3" type="ORF">SI8410_08011785</name>
</gene>
<evidence type="ECO:0000256" key="1">
    <source>
        <dbReference type="ARBA" id="ARBA00022737"/>
    </source>
</evidence>
<dbReference type="PANTHER" id="PTHR24015:SF548">
    <property type="entry name" value="OS08G0340900 PROTEIN"/>
    <property type="match status" value="1"/>
</dbReference>
<accession>A0A7I8KTL6</accession>
<dbReference type="FunFam" id="1.25.40.10:FF:000344">
    <property type="entry name" value="Pentatricopeptide repeat-containing protein"/>
    <property type="match status" value="1"/>
</dbReference>
<evidence type="ECO:0000313" key="4">
    <source>
        <dbReference type="Proteomes" id="UP000663760"/>
    </source>
</evidence>
<protein>
    <submittedName>
        <fullName evidence="3">Uncharacterized protein</fullName>
    </submittedName>
</protein>
<dbReference type="InterPro" id="IPR011990">
    <property type="entry name" value="TPR-like_helical_dom_sf"/>
</dbReference>
<dbReference type="InterPro" id="IPR046960">
    <property type="entry name" value="PPR_At4g14850-like_plant"/>
</dbReference>
<sequence>MAAAGYCSRGGRGSSPAPFSGQFIRRISFSSRGLGDHLGACVSALQACASLREVSKGVAIHACAVVRGWLGESPFVVTSLINFYSKCGRPGDALAVFRRAAGASNVFQWNAAIAGMAANGLPREALSLYREMEAAGLAPDKFTFPCAIMACADLYREGCCSLSLVELRSLHCRLTKMALQSDVFVSSALVNAYMKVDSMEYAARVFEGLPDRDVVLWNSMVNGLAQGSRLEDALRFFQRMAAEGVAPSKFTITGVVSVFSAMGDLRGGGGMHGLVEKSGHGADVAVCNSLIDLYGKCGAVEEAGRIFGAVPEKDLLSWNSMITALVQSGDHGGALRLFDRMRRGPGEPSPDAVTASAVLPACAHTAALMRGREVHGSLVVGGLRRRGDIFLDNAVMDMYAKCGSLGDARSLFERMPSRDVASWNIIIGGYAAHGRGPEALRFFSRMCREAAAPSPDEVTFVGVLSACSHGGLVAEGRELLRRMGTEFGVPPAVEHYACAVDMLGRAGLLAEAHELAASVPTGPSPVVWRAYLAACRLHGATDRAAAAGGGLLEMEPEHCGSYVLLSNAYGSAGRHGEVSAIRSAMRGRCVRKTPGCSWIELGAEVHAFVIGDRSHEASDSIYALLEALAGRLLECGYLPDAHPPGE</sequence>
<dbReference type="PROSITE" id="PS51375">
    <property type="entry name" value="PPR"/>
    <property type="match status" value="5"/>
</dbReference>
<dbReference type="OrthoDB" id="631241at2759"/>
<feature type="repeat" description="PPR" evidence="2">
    <location>
        <begin position="388"/>
        <end position="418"/>
    </location>
</feature>
<reference evidence="3" key="1">
    <citation type="submission" date="2020-02" db="EMBL/GenBank/DDBJ databases">
        <authorList>
            <person name="Scholz U."/>
            <person name="Mascher M."/>
            <person name="Fiebig A."/>
        </authorList>
    </citation>
    <scope>NUCLEOTIDE SEQUENCE</scope>
</reference>
<evidence type="ECO:0000256" key="2">
    <source>
        <dbReference type="PROSITE-ProRule" id="PRU00708"/>
    </source>
</evidence>
<dbReference type="GO" id="GO:0009451">
    <property type="term" value="P:RNA modification"/>
    <property type="evidence" value="ECO:0007669"/>
    <property type="project" value="InterPro"/>
</dbReference>
<keyword evidence="1" id="KW-0677">Repeat</keyword>
<dbReference type="EMBL" id="LR746271">
    <property type="protein sequence ID" value="CAA7401107.1"/>
    <property type="molecule type" value="Genomic_DNA"/>
</dbReference>
<dbReference type="FunFam" id="1.25.40.10:FF:000090">
    <property type="entry name" value="Pentatricopeptide repeat-containing protein, chloroplastic"/>
    <property type="match status" value="1"/>
</dbReference>
<dbReference type="Proteomes" id="UP000663760">
    <property type="component" value="Chromosome 8"/>
</dbReference>
<keyword evidence="4" id="KW-1185">Reference proteome</keyword>
<feature type="repeat" description="PPR" evidence="2">
    <location>
        <begin position="213"/>
        <end position="247"/>
    </location>
</feature>
<dbReference type="Gene3D" id="1.25.40.10">
    <property type="entry name" value="Tetratricopeptide repeat domain"/>
    <property type="match status" value="4"/>
</dbReference>
<organism evidence="3 4">
    <name type="scientific">Spirodela intermedia</name>
    <name type="common">Intermediate duckweed</name>
    <dbReference type="NCBI Taxonomy" id="51605"/>
    <lineage>
        <taxon>Eukaryota</taxon>
        <taxon>Viridiplantae</taxon>
        <taxon>Streptophyta</taxon>
        <taxon>Embryophyta</taxon>
        <taxon>Tracheophyta</taxon>
        <taxon>Spermatophyta</taxon>
        <taxon>Magnoliopsida</taxon>
        <taxon>Liliopsida</taxon>
        <taxon>Araceae</taxon>
        <taxon>Lemnoideae</taxon>
        <taxon>Spirodela</taxon>
    </lineage>
</organism>
<dbReference type="InterPro" id="IPR002885">
    <property type="entry name" value="PPR_rpt"/>
</dbReference>
<dbReference type="PANTHER" id="PTHR24015">
    <property type="entry name" value="OS07G0578800 PROTEIN-RELATED"/>
    <property type="match status" value="1"/>
</dbReference>
<dbReference type="FunFam" id="1.25.40.10:FF:000285">
    <property type="entry name" value="Pentatricopeptide repeat-containing protein, chloroplastic"/>
    <property type="match status" value="1"/>
</dbReference>
<feature type="repeat" description="PPR" evidence="2">
    <location>
        <begin position="314"/>
        <end position="348"/>
    </location>
</feature>
<name>A0A7I8KTL6_SPIIN</name>
<dbReference type="Pfam" id="PF13041">
    <property type="entry name" value="PPR_2"/>
    <property type="match status" value="3"/>
</dbReference>
<feature type="repeat" description="PPR" evidence="2">
    <location>
        <begin position="419"/>
        <end position="453"/>
    </location>
</feature>
<dbReference type="GO" id="GO:0003723">
    <property type="term" value="F:RNA binding"/>
    <property type="evidence" value="ECO:0007669"/>
    <property type="project" value="InterPro"/>
</dbReference>
<evidence type="ECO:0000313" key="3">
    <source>
        <dbReference type="EMBL" id="CAA7401107.1"/>
    </source>
</evidence>
<feature type="repeat" description="PPR" evidence="2">
    <location>
        <begin position="105"/>
        <end position="139"/>
    </location>
</feature>
<dbReference type="NCBIfam" id="TIGR00756">
    <property type="entry name" value="PPR"/>
    <property type="match status" value="5"/>
</dbReference>
<dbReference type="InterPro" id="IPR046848">
    <property type="entry name" value="E_motif"/>
</dbReference>
<dbReference type="Pfam" id="PF01535">
    <property type="entry name" value="PPR"/>
    <property type="match status" value="3"/>
</dbReference>